<proteinExistence type="predicted"/>
<reference evidence="1 2" key="1">
    <citation type="submission" date="2015-01" db="EMBL/GenBank/DDBJ databases">
        <authorList>
            <person name="Xiang T."/>
            <person name="Song Y."/>
            <person name="Huang L."/>
            <person name="Wang B."/>
            <person name="Wu P."/>
        </authorList>
    </citation>
    <scope>NUCLEOTIDE SEQUENCE [LARGE SCALE GENOMIC DNA]</scope>
    <source>
        <strain evidence="1 2">Cc12</strain>
    </source>
</reference>
<evidence type="ECO:0000313" key="1">
    <source>
        <dbReference type="EMBL" id="CEN32988.1"/>
    </source>
</evidence>
<accession>A0A0B7H5S6</accession>
<organism evidence="1 2">
    <name type="scientific">Capnocytophaga canimorsus</name>
    <dbReference type="NCBI Taxonomy" id="28188"/>
    <lineage>
        <taxon>Bacteria</taxon>
        <taxon>Pseudomonadati</taxon>
        <taxon>Bacteroidota</taxon>
        <taxon>Flavobacteriia</taxon>
        <taxon>Flavobacteriales</taxon>
        <taxon>Flavobacteriaceae</taxon>
        <taxon>Capnocytophaga</taxon>
    </lineage>
</organism>
<protein>
    <submittedName>
        <fullName evidence="1">Uncharacterized protein</fullName>
    </submittedName>
</protein>
<dbReference type="Proteomes" id="UP000044026">
    <property type="component" value="Unassembled WGS sequence"/>
</dbReference>
<dbReference type="EMBL" id="CDOE01000024">
    <property type="protein sequence ID" value="CEN32988.1"/>
    <property type="molecule type" value="Genomic_DNA"/>
</dbReference>
<sequence>MHLYRPLNRRTPTMTRQQTWVIAEPTQTRYITRSFADIIKRMGDEMYSHLDFTEDSFLVPSVNPERTFLEKIFLLHEEFQKPKEKMRVNRLSRHLVVVFSIFVPHKGSCSKLYGNFGLFKW</sequence>
<gene>
    <name evidence="1" type="ORF">CCAN12_300005</name>
</gene>
<dbReference type="AlphaFoldDB" id="A0A0B7H5S6"/>
<evidence type="ECO:0000313" key="2">
    <source>
        <dbReference type="Proteomes" id="UP000044026"/>
    </source>
</evidence>
<name>A0A0B7H5S6_9FLAO</name>